<dbReference type="InterPro" id="IPR008984">
    <property type="entry name" value="SMAD_FHA_dom_sf"/>
</dbReference>
<dbReference type="STRING" id="403673.A0A177W8Q6"/>
<keyword evidence="3 4" id="KW-0067">ATP-binding</keyword>
<feature type="domain" description="FHA" evidence="6">
    <location>
        <begin position="34"/>
        <end position="85"/>
    </location>
</feature>
<dbReference type="PROSITE" id="PS50006">
    <property type="entry name" value="FHA_DOMAIN"/>
    <property type="match status" value="1"/>
</dbReference>
<dbReference type="SUPFAM" id="SSF56112">
    <property type="entry name" value="Protein kinase-like (PK-like)"/>
    <property type="match status" value="1"/>
</dbReference>
<evidence type="ECO:0000259" key="7">
    <source>
        <dbReference type="PROSITE" id="PS50011"/>
    </source>
</evidence>
<dbReference type="FunFam" id="3.30.200.20:FF:001251">
    <property type="entry name" value="Protein kinase, putative"/>
    <property type="match status" value="1"/>
</dbReference>
<feature type="domain" description="Protein kinase" evidence="7">
    <location>
        <begin position="128"/>
        <end position="399"/>
    </location>
</feature>
<dbReference type="EMBL" id="DS022300">
    <property type="protein sequence ID" value="OAJ36000.1"/>
    <property type="molecule type" value="Genomic_DNA"/>
</dbReference>
<dbReference type="AlphaFoldDB" id="A0A177W8Q6"/>
<dbReference type="GO" id="GO:0005524">
    <property type="term" value="F:ATP binding"/>
    <property type="evidence" value="ECO:0007669"/>
    <property type="project" value="UniProtKB-UniRule"/>
</dbReference>
<gene>
    <name evidence="8" type="ORF">BDEG_20219</name>
</gene>
<dbReference type="InterPro" id="IPR017441">
    <property type="entry name" value="Protein_kinase_ATP_BS"/>
</dbReference>
<sequence>MNHSYNKHQQQVWGCLLALNPPKAIRIDCTADSYTVGRDPKLCSLVVFDKTLRCSKEHFRIYLTGGIPCIEDCSYNGTIVNGNKICKRMIPLPDRAEIEIKWDLYFVFINAKCRDQTLLQSITDRYCVFETQVLGQGTFAIVKMAIDLHTLERVACKIIDTKRIQLNKRGTSDLEASLAVAQQEVSVLRLVEHPNIVSIKDVVVSHENNAVYIFLTRISGGELFDHIVNSEGIEESEAKFIFYQLLLAVKYLHDHNICHRDLKAENILLESSKPFSRLLISDFGMAKALQNSLQQMQTKCGTFTYLAPEILDSPGGYSYQVDCWALGVLLFTMLAGALPFGTDADHAILIDRIRRVEYSFEDDPWPSISNDAKSMVSALLQADASKRLDVTQALNHPWIIGHSEILAKLYAKMLKKAGMENNGIPIV</sequence>
<dbReference type="InterPro" id="IPR008271">
    <property type="entry name" value="Ser/Thr_kinase_AS"/>
</dbReference>
<dbReference type="SUPFAM" id="SSF49879">
    <property type="entry name" value="SMAD/FHA domain"/>
    <property type="match status" value="1"/>
</dbReference>
<dbReference type="InterPro" id="IPR000253">
    <property type="entry name" value="FHA_dom"/>
</dbReference>
<proteinExistence type="inferred from homology"/>
<dbReference type="PROSITE" id="PS00108">
    <property type="entry name" value="PROTEIN_KINASE_ST"/>
    <property type="match status" value="1"/>
</dbReference>
<evidence type="ECO:0000256" key="4">
    <source>
        <dbReference type="PROSITE-ProRule" id="PRU10141"/>
    </source>
</evidence>
<evidence type="ECO:0000256" key="3">
    <source>
        <dbReference type="ARBA" id="ARBA00022840"/>
    </source>
</evidence>
<dbReference type="Pfam" id="PF00498">
    <property type="entry name" value="FHA"/>
    <property type="match status" value="1"/>
</dbReference>
<dbReference type="Proteomes" id="UP000077115">
    <property type="component" value="Unassembled WGS sequence"/>
</dbReference>
<dbReference type="FunFam" id="1.10.510.10:FF:000571">
    <property type="entry name" value="Maternal embryonic leucine zipper kinase"/>
    <property type="match status" value="1"/>
</dbReference>
<reference evidence="8 9" key="1">
    <citation type="submission" date="2006-10" db="EMBL/GenBank/DDBJ databases">
        <title>The Genome Sequence of Batrachochytrium dendrobatidis JEL423.</title>
        <authorList>
            <consortium name="The Broad Institute Genome Sequencing Platform"/>
            <person name="Birren B."/>
            <person name="Lander E."/>
            <person name="Galagan J."/>
            <person name="Cuomo C."/>
            <person name="Devon K."/>
            <person name="Jaffe D."/>
            <person name="Butler J."/>
            <person name="Alvarez P."/>
            <person name="Gnerre S."/>
            <person name="Grabherr M."/>
            <person name="Kleber M."/>
            <person name="Mauceli E."/>
            <person name="Brockman W."/>
            <person name="Young S."/>
            <person name="LaButti K."/>
            <person name="Sykes S."/>
            <person name="DeCaprio D."/>
            <person name="Crawford M."/>
            <person name="Koehrsen M."/>
            <person name="Engels R."/>
            <person name="Montgomery P."/>
            <person name="Pearson M."/>
            <person name="Howarth C."/>
            <person name="Larson L."/>
            <person name="White J."/>
            <person name="O'Leary S."/>
            <person name="Kodira C."/>
            <person name="Zeng Q."/>
            <person name="Yandava C."/>
            <person name="Alvarado L."/>
            <person name="Longcore J."/>
            <person name="James T."/>
        </authorList>
    </citation>
    <scope>NUCLEOTIDE SEQUENCE [LARGE SCALE GENOMIC DNA]</scope>
    <source>
        <strain evidence="8 9">JEL423</strain>
    </source>
</reference>
<keyword evidence="5" id="KW-0418">Kinase</keyword>
<evidence type="ECO:0000256" key="5">
    <source>
        <dbReference type="RuleBase" id="RU000304"/>
    </source>
</evidence>
<organism evidence="8 9">
    <name type="scientific">Batrachochytrium dendrobatidis (strain JEL423)</name>
    <dbReference type="NCBI Taxonomy" id="403673"/>
    <lineage>
        <taxon>Eukaryota</taxon>
        <taxon>Fungi</taxon>
        <taxon>Fungi incertae sedis</taxon>
        <taxon>Chytridiomycota</taxon>
        <taxon>Chytridiomycota incertae sedis</taxon>
        <taxon>Chytridiomycetes</taxon>
        <taxon>Rhizophydiales</taxon>
        <taxon>Rhizophydiales incertae sedis</taxon>
        <taxon>Batrachochytrium</taxon>
    </lineage>
</organism>
<evidence type="ECO:0000259" key="6">
    <source>
        <dbReference type="PROSITE" id="PS50006"/>
    </source>
</evidence>
<dbReference type="Gene3D" id="3.30.200.20">
    <property type="entry name" value="Phosphorylase Kinase, domain 1"/>
    <property type="match status" value="1"/>
</dbReference>
<dbReference type="SMART" id="SM00240">
    <property type="entry name" value="FHA"/>
    <property type="match status" value="1"/>
</dbReference>
<dbReference type="CDD" id="cd05117">
    <property type="entry name" value="STKc_CAMK"/>
    <property type="match status" value="1"/>
</dbReference>
<dbReference type="OrthoDB" id="40902at2759"/>
<keyword evidence="5" id="KW-0808">Transferase</keyword>
<evidence type="ECO:0000256" key="2">
    <source>
        <dbReference type="ARBA" id="ARBA00022741"/>
    </source>
</evidence>
<evidence type="ECO:0008006" key="10">
    <source>
        <dbReference type="Google" id="ProtNLM"/>
    </source>
</evidence>
<keyword evidence="2 4" id="KW-0547">Nucleotide-binding</keyword>
<dbReference type="Pfam" id="PF00069">
    <property type="entry name" value="Pkinase"/>
    <property type="match status" value="1"/>
</dbReference>
<dbReference type="VEuPathDB" id="FungiDB:BDEG_20219"/>
<dbReference type="eggNOG" id="KOG0615">
    <property type="taxonomic scope" value="Eukaryota"/>
</dbReference>
<comment type="similarity">
    <text evidence="1">Belongs to the protein kinase superfamily. CAMK Ser/Thr protein kinase family. CHEK2 subfamily.</text>
</comment>
<dbReference type="PROSITE" id="PS00107">
    <property type="entry name" value="PROTEIN_KINASE_ATP"/>
    <property type="match status" value="1"/>
</dbReference>
<evidence type="ECO:0000313" key="9">
    <source>
        <dbReference type="Proteomes" id="UP000077115"/>
    </source>
</evidence>
<dbReference type="InterPro" id="IPR011009">
    <property type="entry name" value="Kinase-like_dom_sf"/>
</dbReference>
<feature type="binding site" evidence="4">
    <location>
        <position position="157"/>
    </location>
    <ligand>
        <name>ATP</name>
        <dbReference type="ChEBI" id="CHEBI:30616"/>
    </ligand>
</feature>
<dbReference type="GO" id="GO:0004674">
    <property type="term" value="F:protein serine/threonine kinase activity"/>
    <property type="evidence" value="ECO:0007669"/>
    <property type="project" value="UniProtKB-KW"/>
</dbReference>
<protein>
    <recommendedName>
        <fullName evidence="10">Protein kinase domain-containing protein</fullName>
    </recommendedName>
</protein>
<evidence type="ECO:0000256" key="1">
    <source>
        <dbReference type="ARBA" id="ARBA00005575"/>
    </source>
</evidence>
<name>A0A177W8Q6_BATDL</name>
<dbReference type="PANTHER" id="PTHR24347">
    <property type="entry name" value="SERINE/THREONINE-PROTEIN KINASE"/>
    <property type="match status" value="1"/>
</dbReference>
<dbReference type="SMART" id="SM00220">
    <property type="entry name" value="S_TKc"/>
    <property type="match status" value="1"/>
</dbReference>
<evidence type="ECO:0000313" key="8">
    <source>
        <dbReference type="EMBL" id="OAJ36000.1"/>
    </source>
</evidence>
<dbReference type="Gene3D" id="2.60.200.20">
    <property type="match status" value="1"/>
</dbReference>
<dbReference type="PROSITE" id="PS50011">
    <property type="entry name" value="PROTEIN_KINASE_DOM"/>
    <property type="match status" value="1"/>
</dbReference>
<dbReference type="InterPro" id="IPR000719">
    <property type="entry name" value="Prot_kinase_dom"/>
</dbReference>
<keyword evidence="5" id="KW-0723">Serine/threonine-protein kinase</keyword>
<reference evidence="8 9" key="2">
    <citation type="submission" date="2016-05" db="EMBL/GenBank/DDBJ databases">
        <title>Lineage-specific infection strategies underlie the spectrum of fungal disease in amphibians.</title>
        <authorList>
            <person name="Cuomo C.A."/>
            <person name="Farrer R.A."/>
            <person name="James T."/>
            <person name="Longcore J."/>
            <person name="Birren B."/>
        </authorList>
    </citation>
    <scope>NUCLEOTIDE SEQUENCE [LARGE SCALE GENOMIC DNA]</scope>
    <source>
        <strain evidence="8 9">JEL423</strain>
    </source>
</reference>
<accession>A0A177W8Q6</accession>
<dbReference type="Gene3D" id="1.10.510.10">
    <property type="entry name" value="Transferase(Phosphotransferase) domain 1"/>
    <property type="match status" value="1"/>
</dbReference>